<dbReference type="AlphaFoldDB" id="A0A1R2AP98"/>
<accession>A0A1R2AP98</accession>
<keyword evidence="2" id="KW-1185">Reference proteome</keyword>
<evidence type="ECO:0000313" key="2">
    <source>
        <dbReference type="Proteomes" id="UP000187209"/>
    </source>
</evidence>
<reference evidence="1 2" key="1">
    <citation type="submission" date="2016-11" db="EMBL/GenBank/DDBJ databases">
        <title>The macronuclear genome of Stentor coeruleus: a giant cell with tiny introns.</title>
        <authorList>
            <person name="Slabodnick M."/>
            <person name="Ruby J.G."/>
            <person name="Reiff S.B."/>
            <person name="Swart E.C."/>
            <person name="Gosai S."/>
            <person name="Prabakaran S."/>
            <person name="Witkowska E."/>
            <person name="Larue G.E."/>
            <person name="Fisher S."/>
            <person name="Freeman R.M."/>
            <person name="Gunawardena J."/>
            <person name="Chu W."/>
            <person name="Stover N.A."/>
            <person name="Gregory B.D."/>
            <person name="Nowacki M."/>
            <person name="Derisi J."/>
            <person name="Roy S.W."/>
            <person name="Marshall W.F."/>
            <person name="Sood P."/>
        </authorList>
    </citation>
    <scope>NUCLEOTIDE SEQUENCE [LARGE SCALE GENOMIC DNA]</scope>
    <source>
        <strain evidence="1">WM001</strain>
    </source>
</reference>
<gene>
    <name evidence="1" type="ORF">SteCoe_36855</name>
</gene>
<name>A0A1R2AP98_9CILI</name>
<dbReference type="Proteomes" id="UP000187209">
    <property type="component" value="Unassembled WGS sequence"/>
</dbReference>
<organism evidence="1 2">
    <name type="scientific">Stentor coeruleus</name>
    <dbReference type="NCBI Taxonomy" id="5963"/>
    <lineage>
        <taxon>Eukaryota</taxon>
        <taxon>Sar</taxon>
        <taxon>Alveolata</taxon>
        <taxon>Ciliophora</taxon>
        <taxon>Postciliodesmatophora</taxon>
        <taxon>Heterotrichea</taxon>
        <taxon>Heterotrichida</taxon>
        <taxon>Stentoridae</taxon>
        <taxon>Stentor</taxon>
    </lineage>
</organism>
<protein>
    <submittedName>
        <fullName evidence="1">Uncharacterized protein</fullName>
    </submittedName>
</protein>
<dbReference type="EMBL" id="MPUH01001748">
    <property type="protein sequence ID" value="OMJ66327.1"/>
    <property type="molecule type" value="Genomic_DNA"/>
</dbReference>
<sequence length="163" mass="18860">MSGRRSNKRQFNLPSIATPVSKKENYLQSLIYKKFFVSSVLDDIRIPSIDSRNRPPIDSRNGINYFSTRLKGNSGANLRPKNYKDRVNCESVKPSRECKYYTKRIKKNNTNQNVEMLLLENYSKTPVEEFYNYVPSCGLKIENPYDLKKSTVDTGINTDLSLM</sequence>
<evidence type="ECO:0000313" key="1">
    <source>
        <dbReference type="EMBL" id="OMJ66327.1"/>
    </source>
</evidence>
<comment type="caution">
    <text evidence="1">The sequence shown here is derived from an EMBL/GenBank/DDBJ whole genome shotgun (WGS) entry which is preliminary data.</text>
</comment>
<proteinExistence type="predicted"/>